<dbReference type="InterPro" id="IPR006222">
    <property type="entry name" value="GCVT_N"/>
</dbReference>
<evidence type="ECO:0000313" key="3">
    <source>
        <dbReference type="EMBL" id="OKH47381.1"/>
    </source>
</evidence>
<dbReference type="PIRSF" id="PIRSF006487">
    <property type="entry name" value="GcvT"/>
    <property type="match status" value="1"/>
</dbReference>
<dbReference type="InterPro" id="IPR027266">
    <property type="entry name" value="TrmE/GcvT-like"/>
</dbReference>
<evidence type="ECO:0000259" key="2">
    <source>
        <dbReference type="Pfam" id="PF01571"/>
    </source>
</evidence>
<name>A0A1U7J4H3_9CYAN</name>
<dbReference type="InterPro" id="IPR017703">
    <property type="entry name" value="YgfZ/GCV_T_CS"/>
</dbReference>
<keyword evidence="1" id="KW-0809">Transit peptide</keyword>
<dbReference type="Proteomes" id="UP000185557">
    <property type="component" value="Unassembled WGS sequence"/>
</dbReference>
<organism evidence="3 4">
    <name type="scientific">Phormidium tenue NIES-30</name>
    <dbReference type="NCBI Taxonomy" id="549789"/>
    <lineage>
        <taxon>Bacteria</taxon>
        <taxon>Bacillati</taxon>
        <taxon>Cyanobacteriota</taxon>
        <taxon>Cyanophyceae</taxon>
        <taxon>Oscillatoriophycideae</taxon>
        <taxon>Oscillatoriales</taxon>
        <taxon>Oscillatoriaceae</taxon>
        <taxon>Phormidium</taxon>
    </lineage>
</organism>
<gene>
    <name evidence="3" type="ORF">NIES30_12970</name>
</gene>
<keyword evidence="4" id="KW-1185">Reference proteome</keyword>
<comment type="caution">
    <text evidence="3">The sequence shown here is derived from an EMBL/GenBank/DDBJ whole genome shotgun (WGS) entry which is preliminary data.</text>
</comment>
<dbReference type="AlphaFoldDB" id="A0A1U7J4H3"/>
<reference evidence="3 4" key="1">
    <citation type="submission" date="2016-11" db="EMBL/GenBank/DDBJ databases">
        <title>Draft Genome Sequences of Nine Cyanobacterial Strains from Diverse Habitats.</title>
        <authorList>
            <person name="Zhu T."/>
            <person name="Hou S."/>
            <person name="Lu X."/>
            <person name="Hess W.R."/>
        </authorList>
    </citation>
    <scope>NUCLEOTIDE SEQUENCE [LARGE SCALE GENOMIC DNA]</scope>
    <source>
        <strain evidence="3 4">NIES-30</strain>
    </source>
</reference>
<dbReference type="SUPFAM" id="SSF103025">
    <property type="entry name" value="Folate-binding domain"/>
    <property type="match status" value="1"/>
</dbReference>
<evidence type="ECO:0000256" key="1">
    <source>
        <dbReference type="ARBA" id="ARBA00022946"/>
    </source>
</evidence>
<dbReference type="OrthoDB" id="9796287at2"/>
<dbReference type="RefSeq" id="WP_073608858.1">
    <property type="nucleotide sequence ID" value="NZ_MRCG01000009.1"/>
</dbReference>
<proteinExistence type="predicted"/>
<dbReference type="STRING" id="549789.NIES30_12970"/>
<dbReference type="InterPro" id="IPR028896">
    <property type="entry name" value="GcvT/YgfZ/DmdA"/>
</dbReference>
<dbReference type="PANTHER" id="PTHR43757">
    <property type="entry name" value="AMINOMETHYLTRANSFERASE"/>
    <property type="match status" value="1"/>
</dbReference>
<dbReference type="Pfam" id="PF01571">
    <property type="entry name" value="GCV_T"/>
    <property type="match status" value="1"/>
</dbReference>
<dbReference type="NCBIfam" id="TIGR03317">
    <property type="entry name" value="ygfZ_signature"/>
    <property type="match status" value="1"/>
</dbReference>
<feature type="domain" description="GCVT N-terminal" evidence="2">
    <location>
        <begin position="26"/>
        <end position="252"/>
    </location>
</feature>
<dbReference type="Gene3D" id="3.30.1360.120">
    <property type="entry name" value="Probable tRNA modification gtpase trme, domain 1"/>
    <property type="match status" value="1"/>
</dbReference>
<dbReference type="PANTHER" id="PTHR43757:SF14">
    <property type="entry name" value="GLYCINE CLEAVAGE T-PROTEIN FAMILY"/>
    <property type="match status" value="1"/>
</dbReference>
<accession>A0A1U7J4H3</accession>
<sequence>MQALHDLQQSQGAILSSEGIPTTFNNAADLETVKAGAVLFDRSHWGVLQMSGSDRLRFIHNQTTNTFTQRQPGEGCDTVFVTSTARTIDLTTVYLTEEALLILTSPSQDQRLMDWMDRYIFPADQVSLANLTADTAVFSLVGPGSAAVLKDLGITLEPDLPTAHHRSVDLSGVALRLAAGNGLALAGYTLLMPVEGAAVVWQQLTDAGSIPAGESLWQQLRVQQGRPAPGYELADDYNPLEAGLWDAISFEKGCYIGQETIARLNTYQGVKQQLWGLQLNGTVDPGEVIFVGDEKVGLLTSVVETPRGLRGLGYIRTKAGGAGLTVSVGATNGVVIDVPYLARGYLTTNNLPV</sequence>
<evidence type="ECO:0000313" key="4">
    <source>
        <dbReference type="Proteomes" id="UP000185557"/>
    </source>
</evidence>
<dbReference type="EMBL" id="MRCG01000009">
    <property type="protein sequence ID" value="OKH47381.1"/>
    <property type="molecule type" value="Genomic_DNA"/>
</dbReference>
<protein>
    <submittedName>
        <fullName evidence="3">Folate-binding protein YgfZ</fullName>
    </submittedName>
</protein>